<feature type="signal peptide" evidence="1">
    <location>
        <begin position="1"/>
        <end position="19"/>
    </location>
</feature>
<reference evidence="2" key="3">
    <citation type="submission" date="2025-09" db="UniProtKB">
        <authorList>
            <consortium name="Ensembl"/>
        </authorList>
    </citation>
    <scope>IDENTIFICATION</scope>
</reference>
<evidence type="ECO:0000313" key="2">
    <source>
        <dbReference type="Ensembl" id="ENSAPEP00000001428.1"/>
    </source>
</evidence>
<reference evidence="2" key="2">
    <citation type="submission" date="2025-08" db="UniProtKB">
        <authorList>
            <consortium name="Ensembl"/>
        </authorList>
    </citation>
    <scope>IDENTIFICATION</scope>
</reference>
<keyword evidence="1" id="KW-0732">Signal</keyword>
<dbReference type="InterPro" id="IPR009079">
    <property type="entry name" value="4_helix_cytokine-like_core"/>
</dbReference>
<evidence type="ECO:0000256" key="1">
    <source>
        <dbReference type="SAM" id="SignalP"/>
    </source>
</evidence>
<dbReference type="SUPFAM" id="SSF47266">
    <property type="entry name" value="4-helical cytokines"/>
    <property type="match status" value="1"/>
</dbReference>
<dbReference type="GeneTree" id="ENSGT00940000175879"/>
<feature type="chain" id="PRO_5018288696" description="Interleukin" evidence="1">
    <location>
        <begin position="20"/>
        <end position="157"/>
    </location>
</feature>
<organism evidence="2 3">
    <name type="scientific">Amphiprion percula</name>
    <name type="common">Orange clownfish</name>
    <name type="synonym">Lutjanus percula</name>
    <dbReference type="NCBI Taxonomy" id="161767"/>
    <lineage>
        <taxon>Eukaryota</taxon>
        <taxon>Metazoa</taxon>
        <taxon>Chordata</taxon>
        <taxon>Craniata</taxon>
        <taxon>Vertebrata</taxon>
        <taxon>Euteleostomi</taxon>
        <taxon>Actinopterygii</taxon>
        <taxon>Neopterygii</taxon>
        <taxon>Teleostei</taxon>
        <taxon>Neoteleostei</taxon>
        <taxon>Acanthomorphata</taxon>
        <taxon>Ovalentaria</taxon>
        <taxon>Pomacentridae</taxon>
        <taxon>Amphiprion</taxon>
    </lineage>
</organism>
<accession>A0A3P8RLR9</accession>
<dbReference type="Proteomes" id="UP000265080">
    <property type="component" value="Chromosome 13"/>
</dbReference>
<sequence>MKLVVFCLLAVCCCSLANTDVKDMQKRKLQEVLLQLSDVKESLQHSEQELRTPPKNIEDCCCLSALQCFRANLNVQFNITEKRKQRRLYNSLRDPFTVRGLDFCNSTCQDCASHPKEKASEFFSRLESLIERVRETRISSANQSTCSSHPCLSRFDF</sequence>
<evidence type="ECO:0000313" key="3">
    <source>
        <dbReference type="Proteomes" id="UP000265080"/>
    </source>
</evidence>
<name>A0A3P8RLR9_AMPPE</name>
<proteinExistence type="predicted"/>
<dbReference type="AlphaFoldDB" id="A0A3P8RLR9"/>
<dbReference type="STRING" id="161767.ENSAPEP00000001428"/>
<reference evidence="2 3" key="1">
    <citation type="submission" date="2018-03" db="EMBL/GenBank/DDBJ databases">
        <title>Finding Nemo's genes: A chromosome-scale reference assembly of the genome of the orange clownfish Amphiprion percula.</title>
        <authorList>
            <person name="Lehmann R."/>
        </authorList>
    </citation>
    <scope>NUCLEOTIDE SEQUENCE</scope>
</reference>
<keyword evidence="3" id="KW-1185">Reference proteome</keyword>
<protein>
    <recommendedName>
        <fullName evidence="4">Interleukin</fullName>
    </recommendedName>
</protein>
<dbReference type="Gene3D" id="1.20.1250.70">
    <property type="entry name" value="Interleukin-15/Interleukin-21"/>
    <property type="match status" value="1"/>
</dbReference>
<dbReference type="Ensembl" id="ENSAPET00000001461.1">
    <property type="protein sequence ID" value="ENSAPEP00000001428.1"/>
    <property type="gene ID" value="ENSAPEG00000001030.1"/>
</dbReference>
<evidence type="ECO:0008006" key="4">
    <source>
        <dbReference type="Google" id="ProtNLM"/>
    </source>
</evidence>
<dbReference type="OMA" id="FCLFAVC"/>